<organism evidence="2 3">
    <name type="scientific">Aquimarina intermedia</name>
    <dbReference type="NCBI Taxonomy" id="350814"/>
    <lineage>
        <taxon>Bacteria</taxon>
        <taxon>Pseudomonadati</taxon>
        <taxon>Bacteroidota</taxon>
        <taxon>Flavobacteriia</taxon>
        <taxon>Flavobacteriales</taxon>
        <taxon>Flavobacteriaceae</taxon>
        <taxon>Aquimarina</taxon>
    </lineage>
</organism>
<dbReference type="AlphaFoldDB" id="A0A5S5C7J6"/>
<dbReference type="OrthoDB" id="1145090at2"/>
<evidence type="ECO:0000256" key="1">
    <source>
        <dbReference type="SAM" id="SignalP"/>
    </source>
</evidence>
<feature type="chain" id="PRO_5024299976" evidence="1">
    <location>
        <begin position="20"/>
        <end position="83"/>
    </location>
</feature>
<name>A0A5S5C7J6_9FLAO</name>
<evidence type="ECO:0000313" key="2">
    <source>
        <dbReference type="EMBL" id="TYP75314.1"/>
    </source>
</evidence>
<accession>A0A5S5C7J6</accession>
<keyword evidence="3" id="KW-1185">Reference proteome</keyword>
<evidence type="ECO:0000313" key="3">
    <source>
        <dbReference type="Proteomes" id="UP000324376"/>
    </source>
</evidence>
<feature type="signal peptide" evidence="1">
    <location>
        <begin position="1"/>
        <end position="19"/>
    </location>
</feature>
<protein>
    <submittedName>
        <fullName evidence="2">Uncharacterized protein</fullName>
    </submittedName>
</protein>
<comment type="caution">
    <text evidence="2">The sequence shown here is derived from an EMBL/GenBank/DDBJ whole genome shotgun (WGS) entry which is preliminary data.</text>
</comment>
<dbReference type="Proteomes" id="UP000324376">
    <property type="component" value="Unassembled WGS sequence"/>
</dbReference>
<gene>
    <name evidence="2" type="ORF">BD809_103378</name>
</gene>
<dbReference type="PROSITE" id="PS51257">
    <property type="entry name" value="PROKAR_LIPOPROTEIN"/>
    <property type="match status" value="1"/>
</dbReference>
<dbReference type="RefSeq" id="WP_148782297.1">
    <property type="nucleotide sequence ID" value="NZ_VNHU01000003.1"/>
</dbReference>
<reference evidence="2 3" key="1">
    <citation type="submission" date="2019-07" db="EMBL/GenBank/DDBJ databases">
        <title>Genomic Encyclopedia of Archaeal and Bacterial Type Strains, Phase II (KMG-II): from individual species to whole genera.</title>
        <authorList>
            <person name="Goeker M."/>
        </authorList>
    </citation>
    <scope>NUCLEOTIDE SEQUENCE [LARGE SCALE GENOMIC DNA]</scope>
    <source>
        <strain evidence="2 3">DSM 17527</strain>
    </source>
</reference>
<keyword evidence="1" id="KW-0732">Signal</keyword>
<proteinExistence type="predicted"/>
<dbReference type="EMBL" id="VNHU01000003">
    <property type="protein sequence ID" value="TYP75314.1"/>
    <property type="molecule type" value="Genomic_DNA"/>
</dbReference>
<sequence>MKKTSLVLIVIIISVFVISCDSDPCDDGYTQLDNGVCVPDYVVGIEKNVELGNVFYHSKYGTITYKNGNWYNDENLIIENINR</sequence>